<dbReference type="InterPro" id="IPR005475">
    <property type="entry name" value="Transketolase-like_Pyr-bd"/>
</dbReference>
<dbReference type="EC" id="1.2.4.2" evidence="5"/>
<dbReference type="NCBIfam" id="TIGR00239">
    <property type="entry name" value="2oxo_dh_E1"/>
    <property type="match status" value="1"/>
</dbReference>
<evidence type="ECO:0000256" key="10">
    <source>
        <dbReference type="ARBA" id="ARBA00030680"/>
    </source>
</evidence>
<dbReference type="Pfam" id="PF02779">
    <property type="entry name" value="Transket_pyr"/>
    <property type="match status" value="1"/>
</dbReference>
<dbReference type="SUPFAM" id="SSF52518">
    <property type="entry name" value="Thiamin diphosphate-binding fold (THDP-binding)"/>
    <property type="match status" value="2"/>
</dbReference>
<protein>
    <recommendedName>
        <fullName evidence="6">2-oxoglutarate dehydrogenase E1 component</fullName>
        <ecNumber evidence="5">1.2.4.2</ecNumber>
    </recommendedName>
    <alternativeName>
        <fullName evidence="10">Alpha-ketoglutarate dehydrogenase</fullName>
    </alternativeName>
</protein>
<feature type="domain" description="Transketolase-like pyrimidine-binding" evidence="11">
    <location>
        <begin position="515"/>
        <end position="701"/>
    </location>
</feature>
<name>A0A4Q7DJF2_9PROT</name>
<comment type="function">
    <text evidence="2">E1 component of the 2-oxoglutarate dehydrogenase (OGDH) complex which catalyzes the decarboxylation of 2-oxoglutarate, the first step in the conversion of 2-oxoglutarate to succinyl-CoA and CO(2).</text>
</comment>
<sequence length="842" mass="95152">MDFDRYRPETLLTQTNRDYLIGLYQEYKKDPASVSKEWQQWFQEFPLEDIVSEQLPTWPKLPDASISDDHATYAYRQWGHILAKLDPLGLENPKCLPDLQTPHNLEKIYSQTIGLEFMHVENKAERLWLQDQFENRMVSFTDSQKLGFFDQLQKTELLEKFLQTKFPGAKRFSIEGNDTLIPALEHSLGLVTQRGTKTVVIGMAHRGRLSVMAHILKKPLPLIFGTFNDRSPHDDFPGSGDVKYHQGYQSQRDVNGQPLDLTILSNPSHLESIVPIAMGRARSLQGQNNNALAILIHGDGAFSGQGIVYESLQLSQLPGYQVGGSLHIILNNQIGFTTTAQEGRSTRYCTDVAKAMGCPIVHVNADDVEMVVWAFEMAIQYRYQFHKDIVIDLVGYRRHGHNEGDEPSYTQPVMYKAIAEKLTVSSLYGQQLKDQGLSIPDQEAYRKTLQEGLKEKPDWKLPSLPLQAQLRDVDLTTLKKLGLVIHTVPNNFQCHSKLERILVKRREQIENEKPLDWATAESLAFASLLDQGNPVRLVGQDTKRGTFSQRHGEWVDMQTNAPYIPLKSLGAFECINSPLSEAAALGFEYGYSLALKGLKIWEAQFGDFVNGAQVIIDQYISAAYGKWLQPSNLVLLLPHGYEGQGPEHSSTRLERFLQLSAEENWRVAVCSTPANYFHLLRQQVESQRPLIALTPKSLLRNPETVSLWNDFGDIFHPVIDDPFLPAAQAEKIIFCTGKVYYDLAAHRQQRQDTKTAIVRLEQLYPFPGQELADLLRNSQAKTWVWCQEEPQNMGAWSFVAPLLKALNPDVTYAGRPSAASPATGFAGRHAREQAQLVEAAFN</sequence>
<dbReference type="InterPro" id="IPR001017">
    <property type="entry name" value="DH_E1"/>
</dbReference>
<dbReference type="RefSeq" id="WP_130153552.1">
    <property type="nucleotide sequence ID" value="NZ_SCFB01000004.1"/>
</dbReference>
<organism evidence="12 13">
    <name type="scientific">Candidatus Finniella inopinata</name>
    <dbReference type="NCBI Taxonomy" id="1696036"/>
    <lineage>
        <taxon>Bacteria</taxon>
        <taxon>Pseudomonadati</taxon>
        <taxon>Pseudomonadota</taxon>
        <taxon>Alphaproteobacteria</taxon>
        <taxon>Holosporales</taxon>
        <taxon>Candidatus Paracaedibacteraceae</taxon>
        <taxon>Candidatus Finniella</taxon>
    </lineage>
</organism>
<keyword evidence="8" id="KW-0786">Thiamine pyrophosphate</keyword>
<dbReference type="SMART" id="SM00861">
    <property type="entry name" value="Transket_pyr"/>
    <property type="match status" value="1"/>
</dbReference>
<dbReference type="Pfam" id="PF00676">
    <property type="entry name" value="E1_dh"/>
    <property type="match status" value="1"/>
</dbReference>
<dbReference type="EMBL" id="SCFB01000004">
    <property type="protein sequence ID" value="RZI46448.1"/>
    <property type="molecule type" value="Genomic_DNA"/>
</dbReference>
<keyword evidence="13" id="KW-1185">Reference proteome</keyword>
<dbReference type="CDD" id="cd02016">
    <property type="entry name" value="TPP_E1_OGDC_like"/>
    <property type="match status" value="1"/>
</dbReference>
<evidence type="ECO:0000313" key="13">
    <source>
        <dbReference type="Proteomes" id="UP000293550"/>
    </source>
</evidence>
<evidence type="ECO:0000256" key="5">
    <source>
        <dbReference type="ARBA" id="ARBA00012280"/>
    </source>
</evidence>
<dbReference type="InterPro" id="IPR011603">
    <property type="entry name" value="2oxoglutarate_DH_E1"/>
</dbReference>
<comment type="cofactor">
    <cofactor evidence="1">
        <name>thiamine diphosphate</name>
        <dbReference type="ChEBI" id="CHEBI:58937"/>
    </cofactor>
</comment>
<dbReference type="InterPro" id="IPR032106">
    <property type="entry name" value="2-oxogl_dehyd_N"/>
</dbReference>
<dbReference type="PANTHER" id="PTHR23152">
    <property type="entry name" value="2-OXOGLUTARATE DEHYDROGENASE"/>
    <property type="match status" value="1"/>
</dbReference>
<evidence type="ECO:0000256" key="2">
    <source>
        <dbReference type="ARBA" id="ARBA00003906"/>
    </source>
</evidence>
<dbReference type="OrthoDB" id="9759785at2"/>
<evidence type="ECO:0000256" key="6">
    <source>
        <dbReference type="ARBA" id="ARBA00013321"/>
    </source>
</evidence>
<evidence type="ECO:0000256" key="9">
    <source>
        <dbReference type="ARBA" id="ARBA00023152"/>
    </source>
</evidence>
<dbReference type="NCBIfam" id="NF006914">
    <property type="entry name" value="PRK09404.1"/>
    <property type="match status" value="1"/>
</dbReference>
<evidence type="ECO:0000313" key="12">
    <source>
        <dbReference type="EMBL" id="RZI46448.1"/>
    </source>
</evidence>
<dbReference type="Gene3D" id="3.40.50.970">
    <property type="match status" value="1"/>
</dbReference>
<dbReference type="InterPro" id="IPR031717">
    <property type="entry name" value="ODO-1/KGD_C"/>
</dbReference>
<dbReference type="Pfam" id="PF16078">
    <property type="entry name" value="2-oxogl_dehyd_N"/>
    <property type="match status" value="1"/>
</dbReference>
<dbReference type="GO" id="GO:0030976">
    <property type="term" value="F:thiamine pyrophosphate binding"/>
    <property type="evidence" value="ECO:0007669"/>
    <property type="project" value="InterPro"/>
</dbReference>
<dbReference type="GO" id="GO:0004591">
    <property type="term" value="F:oxoglutarate dehydrogenase (succinyl-transferring) activity"/>
    <property type="evidence" value="ECO:0007669"/>
    <property type="project" value="UniProtKB-EC"/>
</dbReference>
<evidence type="ECO:0000259" key="11">
    <source>
        <dbReference type="SMART" id="SM00861"/>
    </source>
</evidence>
<dbReference type="Proteomes" id="UP000293550">
    <property type="component" value="Unassembled WGS sequence"/>
</dbReference>
<dbReference type="PIRSF" id="PIRSF000157">
    <property type="entry name" value="Oxoglu_dh_E1"/>
    <property type="match status" value="1"/>
</dbReference>
<evidence type="ECO:0000256" key="8">
    <source>
        <dbReference type="ARBA" id="ARBA00023052"/>
    </source>
</evidence>
<dbReference type="GO" id="GO:0045252">
    <property type="term" value="C:oxoglutarate dehydrogenase complex"/>
    <property type="evidence" value="ECO:0007669"/>
    <property type="project" value="TreeGrafter"/>
</dbReference>
<dbReference type="AlphaFoldDB" id="A0A4Q7DJF2"/>
<dbReference type="Pfam" id="PF16870">
    <property type="entry name" value="OxoGdeHyase_C"/>
    <property type="match status" value="1"/>
</dbReference>
<accession>A0A4Q7DJF2</accession>
<evidence type="ECO:0000256" key="7">
    <source>
        <dbReference type="ARBA" id="ARBA00023002"/>
    </source>
</evidence>
<keyword evidence="9" id="KW-0324">Glycolysis</keyword>
<evidence type="ECO:0000256" key="3">
    <source>
        <dbReference type="ARBA" id="ARBA00006936"/>
    </source>
</evidence>
<evidence type="ECO:0000256" key="4">
    <source>
        <dbReference type="ARBA" id="ARBA00011301"/>
    </source>
</evidence>
<dbReference type="GO" id="GO:0006096">
    <property type="term" value="P:glycolytic process"/>
    <property type="evidence" value="ECO:0007669"/>
    <property type="project" value="UniProtKB-KW"/>
</dbReference>
<dbReference type="GO" id="GO:0006099">
    <property type="term" value="P:tricarboxylic acid cycle"/>
    <property type="evidence" value="ECO:0007669"/>
    <property type="project" value="TreeGrafter"/>
</dbReference>
<dbReference type="PANTHER" id="PTHR23152:SF4">
    <property type="entry name" value="2-OXOADIPATE DEHYDROGENASE COMPLEX COMPONENT E1"/>
    <property type="match status" value="1"/>
</dbReference>
<dbReference type="GO" id="GO:0005829">
    <property type="term" value="C:cytosol"/>
    <property type="evidence" value="ECO:0007669"/>
    <property type="project" value="TreeGrafter"/>
</dbReference>
<comment type="caution">
    <text evidence="12">The sequence shown here is derived from an EMBL/GenBank/DDBJ whole genome shotgun (WGS) entry which is preliminary data.</text>
</comment>
<dbReference type="Gene3D" id="3.40.50.11610">
    <property type="entry name" value="Multifunctional 2-oxoglutarate metabolism enzyme, C-terminal domain"/>
    <property type="match status" value="1"/>
</dbReference>
<dbReference type="InterPro" id="IPR042179">
    <property type="entry name" value="KGD_C_sf"/>
</dbReference>
<dbReference type="NCBIfam" id="NF008907">
    <property type="entry name" value="PRK12270.1"/>
    <property type="match status" value="1"/>
</dbReference>
<reference evidence="12 13" key="1">
    <citation type="submission" date="2018-10" db="EMBL/GenBank/DDBJ databases">
        <title>An updated phylogeny of the Alphaproteobacteria reveals that the parasitic Rickettsiales and Holosporales have independent origins.</title>
        <authorList>
            <person name="Munoz-Gomez S.A."/>
            <person name="Hess S."/>
            <person name="Burger G."/>
            <person name="Lang B.F."/>
            <person name="Susko E."/>
            <person name="Slamovits C.H."/>
            <person name="Roger A.J."/>
        </authorList>
    </citation>
    <scope>NUCLEOTIDE SEQUENCE [LARGE SCALE GENOMIC DNA]</scope>
    <source>
        <strain evidence="12">HOLO01</strain>
    </source>
</reference>
<comment type="similarity">
    <text evidence="3">Belongs to the alpha-ketoglutarate dehydrogenase family.</text>
</comment>
<dbReference type="Gene3D" id="3.40.50.12470">
    <property type="match status" value="1"/>
</dbReference>
<gene>
    <name evidence="12" type="ORF">EQU50_02335</name>
</gene>
<comment type="subunit">
    <text evidence="4">Homodimer. Part of the 2-oxoglutarate dehydrogenase (OGDH) complex composed of E1 (2-oxoglutarate dehydrogenase), E2 (dihydrolipoamide succinyltransferase) and E3 (dihydrolipoamide dehydrogenase); the complex contains multiple copies of the three enzymatic components (E1, E2 and E3).</text>
</comment>
<dbReference type="InterPro" id="IPR029061">
    <property type="entry name" value="THDP-binding"/>
</dbReference>
<keyword evidence="7 12" id="KW-0560">Oxidoreductase</keyword>
<evidence type="ECO:0000256" key="1">
    <source>
        <dbReference type="ARBA" id="ARBA00001964"/>
    </source>
</evidence>
<proteinExistence type="inferred from homology"/>